<feature type="region of interest" description="Disordered" evidence="1">
    <location>
        <begin position="476"/>
        <end position="501"/>
    </location>
</feature>
<proteinExistence type="predicted"/>
<organism evidence="3 4">
    <name type="scientific">Trichomonas vaginalis (strain ATCC PRA-98 / G3)</name>
    <dbReference type="NCBI Taxonomy" id="412133"/>
    <lineage>
        <taxon>Eukaryota</taxon>
        <taxon>Metamonada</taxon>
        <taxon>Parabasalia</taxon>
        <taxon>Trichomonadida</taxon>
        <taxon>Trichomonadidae</taxon>
        <taxon>Trichomonas</taxon>
    </lineage>
</organism>
<dbReference type="AlphaFoldDB" id="A2GM24"/>
<evidence type="ECO:0000256" key="1">
    <source>
        <dbReference type="SAM" id="MobiDB-lite"/>
    </source>
</evidence>
<evidence type="ECO:0000313" key="3">
    <source>
        <dbReference type="EMBL" id="EAX81793.1"/>
    </source>
</evidence>
<dbReference type="VEuPathDB" id="TrichDB:TVAGG3_0186750"/>
<gene>
    <name evidence="3" type="ORF">TVAG_022890</name>
</gene>
<dbReference type="PANTHER" id="PTHR19051:SF32">
    <property type="entry name" value="KERATIN-ASSOCIATED PROTEIN 13-3"/>
    <property type="match status" value="1"/>
</dbReference>
<dbReference type="Pfam" id="PF12789">
    <property type="entry name" value="PTR"/>
    <property type="match status" value="4"/>
</dbReference>
<dbReference type="EMBL" id="DS117258">
    <property type="protein sequence ID" value="EAX81793.1"/>
    <property type="molecule type" value="Genomic_DNA"/>
</dbReference>
<feature type="non-terminal residue" evidence="3">
    <location>
        <position position="1"/>
    </location>
</feature>
<dbReference type="VEuPathDB" id="TrichDB:TVAG_022890"/>
<dbReference type="InterPro" id="IPR053827">
    <property type="entry name" value="Gp10_C"/>
</dbReference>
<sequence length="571" mass="63912">TDYHGTLTRSDEAKTKNVNERRYKYIRAKGYDISCTVQYDVAKAPEAFGYTGEIYASTFNVNGVLVEPRFTLRVKAKITFEDAIKSKADKVELEAMNKVLKSHKHNISDINELQATLNSKADKNHTHESFTTVRADDVILNYTLGSSAPLENPSTSVKDTLNNLDNRCMNIEGHARNFETYDLPAMLDKKADKEHTHKSFTTVRADDIILNYDLGSSAPLENPSTSVKDTLNNLDNRCMNIEGHARNFETYDLPAMLDKKADKEHTHKSFTTVRADDIILNYDLGSSAPLENPSTSVKDTLNNLDNSCRNIEGHARNFEAYELPAMLDKKADKTYVDENYAKKSEVNAALNGKADKNHTHEEFQTIKIKEIKACIEIVTKTGRNGATVQEQRIYPPTFPNGLITNNINIVDDKGFINVKHELQTMKTQILETIYPIGSIYTSMNSTNPASVLGFGTWQQIVDKFLYCANSSKQTGGSKKIKEANLPPHTHTGTTNFSGDHSHSLRDHPLYNSDYKAGNDVLSPSYNNAAKKTFRPTEPGGNHVHTFTTNPTGSGADYMPPFVTIFAWYRVQ</sequence>
<dbReference type="OrthoDB" id="10657066at2759"/>
<dbReference type="Pfam" id="PF21939">
    <property type="entry name" value="Gp10_C"/>
    <property type="match status" value="1"/>
</dbReference>
<evidence type="ECO:0000259" key="2">
    <source>
        <dbReference type="Pfam" id="PF21939"/>
    </source>
</evidence>
<accession>A2GM24</accession>
<evidence type="ECO:0000313" key="4">
    <source>
        <dbReference type="Proteomes" id="UP000001542"/>
    </source>
</evidence>
<dbReference type="InParanoid" id="A2GM24"/>
<feature type="domain" description="Baseplate structural protein Gp10 C-terminal" evidence="2">
    <location>
        <begin position="429"/>
        <end position="570"/>
    </location>
</feature>
<protein>
    <recommendedName>
        <fullName evidence="2">Baseplate structural protein Gp10 C-terminal domain-containing protein</fullName>
    </recommendedName>
</protein>
<dbReference type="Proteomes" id="UP000001542">
    <property type="component" value="Unassembled WGS sequence"/>
</dbReference>
<reference evidence="3" key="2">
    <citation type="journal article" date="2007" name="Science">
        <title>Draft genome sequence of the sexually transmitted pathogen Trichomonas vaginalis.</title>
        <authorList>
            <person name="Carlton J.M."/>
            <person name="Hirt R.P."/>
            <person name="Silva J.C."/>
            <person name="Delcher A.L."/>
            <person name="Schatz M."/>
            <person name="Zhao Q."/>
            <person name="Wortman J.R."/>
            <person name="Bidwell S.L."/>
            <person name="Alsmark U.C.M."/>
            <person name="Besteiro S."/>
            <person name="Sicheritz-Ponten T."/>
            <person name="Noel C.J."/>
            <person name="Dacks J.B."/>
            <person name="Foster P.G."/>
            <person name="Simillion C."/>
            <person name="Van de Peer Y."/>
            <person name="Miranda-Saavedra D."/>
            <person name="Barton G.J."/>
            <person name="Westrop G.D."/>
            <person name="Mueller S."/>
            <person name="Dessi D."/>
            <person name="Fiori P.L."/>
            <person name="Ren Q."/>
            <person name="Paulsen I."/>
            <person name="Zhang H."/>
            <person name="Bastida-Corcuera F.D."/>
            <person name="Simoes-Barbosa A."/>
            <person name="Brown M.T."/>
            <person name="Hayes R.D."/>
            <person name="Mukherjee M."/>
            <person name="Okumura C.Y."/>
            <person name="Schneider R."/>
            <person name="Smith A.J."/>
            <person name="Vanacova S."/>
            <person name="Villalvazo M."/>
            <person name="Haas B.J."/>
            <person name="Pertea M."/>
            <person name="Feldblyum T.V."/>
            <person name="Utterback T.R."/>
            <person name="Shu C.L."/>
            <person name="Osoegawa K."/>
            <person name="de Jong P.J."/>
            <person name="Hrdy I."/>
            <person name="Horvathova L."/>
            <person name="Zubacova Z."/>
            <person name="Dolezal P."/>
            <person name="Malik S.B."/>
            <person name="Logsdon J.M. Jr."/>
            <person name="Henze K."/>
            <person name="Gupta A."/>
            <person name="Wang C.C."/>
            <person name="Dunne R.L."/>
            <person name="Upcroft J.A."/>
            <person name="Upcroft P."/>
            <person name="White O."/>
            <person name="Salzberg S.L."/>
            <person name="Tang P."/>
            <person name="Chiu C.-H."/>
            <person name="Lee Y.-S."/>
            <person name="Embley T.M."/>
            <person name="Coombs G.H."/>
            <person name="Mottram J.C."/>
            <person name="Tachezy J."/>
            <person name="Fraser-Liggett C.M."/>
            <person name="Johnson P.J."/>
        </authorList>
    </citation>
    <scope>NUCLEOTIDE SEQUENCE [LARGE SCALE GENOMIC DNA]</scope>
    <source>
        <strain evidence="3">G3</strain>
    </source>
</reference>
<name>A2GM24_TRIV3</name>
<reference evidence="3" key="1">
    <citation type="submission" date="2006-10" db="EMBL/GenBank/DDBJ databases">
        <authorList>
            <person name="Amadeo P."/>
            <person name="Zhao Q."/>
            <person name="Wortman J."/>
            <person name="Fraser-Liggett C."/>
            <person name="Carlton J."/>
        </authorList>
    </citation>
    <scope>NUCLEOTIDE SEQUENCE</scope>
    <source>
        <strain evidence="3">G3</strain>
    </source>
</reference>
<keyword evidence="4" id="KW-1185">Reference proteome</keyword>
<dbReference type="PANTHER" id="PTHR19051">
    <property type="entry name" value="KERATIN-ASSOCIATED PROTEIN"/>
    <property type="match status" value="1"/>
</dbReference>